<evidence type="ECO:0000256" key="1">
    <source>
        <dbReference type="SAM" id="Phobius"/>
    </source>
</evidence>
<accession>A0ABW1F6H2</accession>
<evidence type="ECO:0000259" key="2">
    <source>
        <dbReference type="Pfam" id="PF04471"/>
    </source>
</evidence>
<gene>
    <name evidence="3" type="ORF">ACFP0N_27755</name>
</gene>
<organism evidence="3 4">
    <name type="scientific">Kitasatospora aburaviensis</name>
    <dbReference type="NCBI Taxonomy" id="67265"/>
    <lineage>
        <taxon>Bacteria</taxon>
        <taxon>Bacillati</taxon>
        <taxon>Actinomycetota</taxon>
        <taxon>Actinomycetes</taxon>
        <taxon>Kitasatosporales</taxon>
        <taxon>Streptomycetaceae</taxon>
        <taxon>Kitasatospora</taxon>
    </lineage>
</organism>
<protein>
    <submittedName>
        <fullName evidence="3">Restriction endonuclease</fullName>
        <ecNumber evidence="3">3.1.21.-</ecNumber>
    </submittedName>
</protein>
<keyword evidence="3" id="KW-0378">Hydrolase</keyword>
<name>A0ABW1F6H2_9ACTN</name>
<keyword evidence="1" id="KW-0472">Membrane</keyword>
<proteinExistence type="predicted"/>
<reference evidence="4" key="1">
    <citation type="journal article" date="2019" name="Int. J. Syst. Evol. Microbiol.">
        <title>The Global Catalogue of Microorganisms (GCM) 10K type strain sequencing project: providing services to taxonomists for standard genome sequencing and annotation.</title>
        <authorList>
            <consortium name="The Broad Institute Genomics Platform"/>
            <consortium name="The Broad Institute Genome Sequencing Center for Infectious Disease"/>
            <person name="Wu L."/>
            <person name="Ma J."/>
        </authorList>
    </citation>
    <scope>NUCLEOTIDE SEQUENCE [LARGE SCALE GENOMIC DNA]</scope>
    <source>
        <strain evidence="4">CGMCC 4.1469</strain>
    </source>
</reference>
<keyword evidence="3" id="KW-0540">Nuclease</keyword>
<comment type="caution">
    <text evidence="3">The sequence shown here is derived from an EMBL/GenBank/DDBJ whole genome shotgun (WGS) entry which is preliminary data.</text>
</comment>
<dbReference type="GO" id="GO:0016787">
    <property type="term" value="F:hydrolase activity"/>
    <property type="evidence" value="ECO:0007669"/>
    <property type="project" value="UniProtKB-KW"/>
</dbReference>
<sequence>MQREHLGAGHPDTGPTLPDVLPALVLTAVALALPLSLILLLLTDLAWAACMAIALFAVVLGLLALRLLRSRTARATAADRPAGGTGPAIQPPAHRPLTAEQIAALPDSDYRQVVADLLQRDGWQVREIPVGDDIHLVGSHRDGSRIGLRCLRGELSVQDGEDSVAPLRPVGAPPAGAPTGALWLMVSTGGWSRATVRWAARTNIRLVDGALLDRWCAGEDLADLLGLQADDLHAAQ</sequence>
<keyword evidence="1" id="KW-0812">Transmembrane</keyword>
<dbReference type="InterPro" id="IPR007560">
    <property type="entry name" value="Restrct_endonuc_IV_Mrr"/>
</dbReference>
<dbReference type="Proteomes" id="UP001596067">
    <property type="component" value="Unassembled WGS sequence"/>
</dbReference>
<dbReference type="GO" id="GO:0004519">
    <property type="term" value="F:endonuclease activity"/>
    <property type="evidence" value="ECO:0007669"/>
    <property type="project" value="UniProtKB-KW"/>
</dbReference>
<dbReference type="EC" id="3.1.21.-" evidence="3"/>
<keyword evidence="1" id="KW-1133">Transmembrane helix</keyword>
<dbReference type="RefSeq" id="WP_345330323.1">
    <property type="nucleotide sequence ID" value="NZ_BAAAVH010000111.1"/>
</dbReference>
<keyword evidence="3" id="KW-0255">Endonuclease</keyword>
<dbReference type="Pfam" id="PF04471">
    <property type="entry name" value="Mrr_cat"/>
    <property type="match status" value="1"/>
</dbReference>
<feature type="domain" description="Restriction endonuclease type IV Mrr" evidence="2">
    <location>
        <begin position="107"/>
        <end position="216"/>
    </location>
</feature>
<feature type="transmembrane region" description="Helical" evidence="1">
    <location>
        <begin position="20"/>
        <end position="39"/>
    </location>
</feature>
<evidence type="ECO:0000313" key="4">
    <source>
        <dbReference type="Proteomes" id="UP001596067"/>
    </source>
</evidence>
<dbReference type="EMBL" id="JBHSOD010000044">
    <property type="protein sequence ID" value="MFC5888769.1"/>
    <property type="molecule type" value="Genomic_DNA"/>
</dbReference>
<evidence type="ECO:0000313" key="3">
    <source>
        <dbReference type="EMBL" id="MFC5888769.1"/>
    </source>
</evidence>
<keyword evidence="4" id="KW-1185">Reference proteome</keyword>
<feature type="transmembrane region" description="Helical" evidence="1">
    <location>
        <begin position="45"/>
        <end position="65"/>
    </location>
</feature>